<keyword evidence="4" id="KW-0472">Membrane</keyword>
<dbReference type="EMBL" id="FO203512">
    <property type="protein sequence ID" value="CCK74183.1"/>
    <property type="molecule type" value="Genomic_DNA"/>
</dbReference>
<dbReference type="Gene3D" id="2.40.160.20">
    <property type="match status" value="1"/>
</dbReference>
<dbReference type="AlphaFoldDB" id="R4YM76"/>
<feature type="domain" description="Outer membrane protein beta-barrel" evidence="3">
    <location>
        <begin position="11"/>
        <end position="180"/>
    </location>
</feature>
<name>R4YM76_OLEAN</name>
<reference evidence="4 5" key="1">
    <citation type="journal article" date="2013" name="Nat. Commun.">
        <title>Genome sequence and functional genomic analysis of the oil-degrading bacterium Oleispira antarctica.</title>
        <authorList>
            <person name="Kube M."/>
            <person name="Chernikova T.N."/>
            <person name="Al-Ramahi Y."/>
            <person name="Beloqui A."/>
            <person name="Lopez-Cortez N."/>
            <person name="Guazzaroni M.E."/>
            <person name="Heipieper H.J."/>
            <person name="Klages S."/>
            <person name="Kotsyurbenko O.R."/>
            <person name="Langer I."/>
            <person name="Nechitaylo T.Y."/>
            <person name="Lunsdorf H."/>
            <person name="Fernandez M."/>
            <person name="Juarez S."/>
            <person name="Ciordia S."/>
            <person name="Singer A."/>
            <person name="Kagan O."/>
            <person name="Egorova O."/>
            <person name="Petit P.A."/>
            <person name="Stogios P."/>
            <person name="Kim Y."/>
            <person name="Tchigvintsev A."/>
            <person name="Flick R."/>
            <person name="Denaro R."/>
            <person name="Genovese M."/>
            <person name="Albar J.P."/>
            <person name="Reva O.N."/>
            <person name="Martinez-Gomariz M."/>
            <person name="Tran H."/>
            <person name="Ferrer M."/>
            <person name="Savchenko A."/>
            <person name="Yakunin A.F."/>
            <person name="Yakimov M.M."/>
            <person name="Golyshina O.V."/>
            <person name="Reinhardt R."/>
            <person name="Golyshin P.N."/>
        </authorList>
    </citation>
    <scope>NUCLEOTIDE SEQUENCE [LARGE SCALE GENOMIC DNA]</scope>
</reference>
<dbReference type="STRING" id="698738.OLEAN_C00070"/>
<keyword evidence="4" id="KW-0812">Transmembrane</keyword>
<keyword evidence="5" id="KW-1185">Reference proteome</keyword>
<organism evidence="4 5">
    <name type="scientific">Oleispira antarctica RB-8</name>
    <dbReference type="NCBI Taxonomy" id="698738"/>
    <lineage>
        <taxon>Bacteria</taxon>
        <taxon>Pseudomonadati</taxon>
        <taxon>Pseudomonadota</taxon>
        <taxon>Gammaproteobacteria</taxon>
        <taxon>Oceanospirillales</taxon>
        <taxon>Oceanospirillaceae</taxon>
        <taxon>Oleispira</taxon>
    </lineage>
</organism>
<dbReference type="InterPro" id="IPR027385">
    <property type="entry name" value="Beta-barrel_OMP"/>
</dbReference>
<dbReference type="Proteomes" id="UP000032749">
    <property type="component" value="Chromosome"/>
</dbReference>
<dbReference type="InterPro" id="IPR011250">
    <property type="entry name" value="OMP/PagP_B-barrel"/>
</dbReference>
<keyword evidence="1 2" id="KW-0732">Signal</keyword>
<evidence type="ECO:0000256" key="1">
    <source>
        <dbReference type="ARBA" id="ARBA00022729"/>
    </source>
</evidence>
<feature type="chain" id="PRO_5004374230" evidence="2">
    <location>
        <begin position="24"/>
        <end position="181"/>
    </location>
</feature>
<evidence type="ECO:0000259" key="3">
    <source>
        <dbReference type="Pfam" id="PF13505"/>
    </source>
</evidence>
<evidence type="ECO:0000313" key="5">
    <source>
        <dbReference type="Proteomes" id="UP000032749"/>
    </source>
</evidence>
<sequence>MFKRISTIATVGLLSLTSVAAFAEPRGYIGAGYGQYKFKFEDDSNNQEFNDENTVGKVFLGAQATDVVGAEVTYLSFSDGEDGFIKSEIEGISAALTLGLPLGDYFAIRARGGWLMWEANYKVSNLPIRKDVEGGDFFAGVGLEVGLGESVDIRIDYDRYQLDEDINPELDMMSVSAQFSF</sequence>
<dbReference type="KEGG" id="oai:OLEAN_C00070"/>
<protein>
    <submittedName>
        <fullName evidence="4">OmpA-like transmembrane protein</fullName>
    </submittedName>
</protein>
<accession>R4YM76</accession>
<dbReference type="SUPFAM" id="SSF56925">
    <property type="entry name" value="OMPA-like"/>
    <property type="match status" value="1"/>
</dbReference>
<feature type="signal peptide" evidence="2">
    <location>
        <begin position="1"/>
        <end position="23"/>
    </location>
</feature>
<proteinExistence type="predicted"/>
<evidence type="ECO:0000313" key="4">
    <source>
        <dbReference type="EMBL" id="CCK74183.1"/>
    </source>
</evidence>
<dbReference type="HOGENOM" id="CLU_106646_0_0_6"/>
<evidence type="ECO:0000256" key="2">
    <source>
        <dbReference type="SAM" id="SignalP"/>
    </source>
</evidence>
<dbReference type="Pfam" id="PF13505">
    <property type="entry name" value="OMP_b-brl"/>
    <property type="match status" value="1"/>
</dbReference>
<gene>
    <name evidence="4" type="ORF">OLEAN_C00070</name>
</gene>